<name>A0A917UYR8_9PSED</name>
<feature type="transmembrane region" description="Helical" evidence="1">
    <location>
        <begin position="206"/>
        <end position="226"/>
    </location>
</feature>
<dbReference type="InterPro" id="IPR005625">
    <property type="entry name" value="PepSY-ass_TM"/>
</dbReference>
<gene>
    <name evidence="2" type="ORF">GCM10009304_24390</name>
</gene>
<dbReference type="PANTHER" id="PTHR34219">
    <property type="entry name" value="IRON-REGULATED INNER MEMBRANE PROTEIN-RELATED"/>
    <property type="match status" value="1"/>
</dbReference>
<evidence type="ECO:0000313" key="2">
    <source>
        <dbReference type="EMBL" id="GGJ97618.1"/>
    </source>
</evidence>
<accession>A0A917UYR8</accession>
<keyword evidence="1" id="KW-0812">Transmembrane</keyword>
<keyword evidence="3" id="KW-1185">Reference proteome</keyword>
<feature type="transmembrane region" description="Helical" evidence="1">
    <location>
        <begin position="369"/>
        <end position="391"/>
    </location>
</feature>
<comment type="caution">
    <text evidence="2">The sequence shown here is derived from an EMBL/GenBank/DDBJ whole genome shotgun (WGS) entry which is preliminary data.</text>
</comment>
<dbReference type="RefSeq" id="WP_188983514.1">
    <property type="nucleotide sequence ID" value="NZ_BMPO01000005.1"/>
</dbReference>
<protein>
    <submittedName>
        <fullName evidence="2">Membrane protein</fullName>
    </submittedName>
</protein>
<keyword evidence="1" id="KW-1133">Transmembrane helix</keyword>
<dbReference type="EMBL" id="BMPO01000005">
    <property type="protein sequence ID" value="GGJ97618.1"/>
    <property type="molecule type" value="Genomic_DNA"/>
</dbReference>
<proteinExistence type="predicted"/>
<dbReference type="Pfam" id="PF03929">
    <property type="entry name" value="PepSY_TM"/>
    <property type="match status" value="1"/>
</dbReference>
<dbReference type="AlphaFoldDB" id="A0A917UYR8"/>
<dbReference type="Proteomes" id="UP000635983">
    <property type="component" value="Unassembled WGS sequence"/>
</dbReference>
<organism evidence="2 3">
    <name type="scientific">Pseudomonas matsuisoli</name>
    <dbReference type="NCBI Taxonomy" id="1515666"/>
    <lineage>
        <taxon>Bacteria</taxon>
        <taxon>Pseudomonadati</taxon>
        <taxon>Pseudomonadota</taxon>
        <taxon>Gammaproteobacteria</taxon>
        <taxon>Pseudomonadales</taxon>
        <taxon>Pseudomonadaceae</taxon>
        <taxon>Pseudomonas</taxon>
    </lineage>
</organism>
<evidence type="ECO:0000256" key="1">
    <source>
        <dbReference type="SAM" id="Phobius"/>
    </source>
</evidence>
<dbReference type="PANTHER" id="PTHR34219:SF1">
    <property type="entry name" value="PEPSY DOMAIN-CONTAINING PROTEIN"/>
    <property type="match status" value="1"/>
</dbReference>
<reference evidence="2" key="2">
    <citation type="submission" date="2020-09" db="EMBL/GenBank/DDBJ databases">
        <authorList>
            <person name="Sun Q."/>
            <person name="Ohkuma M."/>
        </authorList>
    </citation>
    <scope>NUCLEOTIDE SEQUENCE</scope>
    <source>
        <strain evidence="2">JCM 30078</strain>
    </source>
</reference>
<feature type="transmembrane region" description="Helical" evidence="1">
    <location>
        <begin position="164"/>
        <end position="185"/>
    </location>
</feature>
<feature type="transmembrane region" description="Helical" evidence="1">
    <location>
        <begin position="419"/>
        <end position="445"/>
    </location>
</feature>
<feature type="transmembrane region" description="Helical" evidence="1">
    <location>
        <begin position="28"/>
        <end position="50"/>
    </location>
</feature>
<evidence type="ECO:0000313" key="3">
    <source>
        <dbReference type="Proteomes" id="UP000635983"/>
    </source>
</evidence>
<reference evidence="2" key="1">
    <citation type="journal article" date="2014" name="Int. J. Syst. Evol. Microbiol.">
        <title>Complete genome sequence of Corynebacterium casei LMG S-19264T (=DSM 44701T), isolated from a smear-ripened cheese.</title>
        <authorList>
            <consortium name="US DOE Joint Genome Institute (JGI-PGF)"/>
            <person name="Walter F."/>
            <person name="Albersmeier A."/>
            <person name="Kalinowski J."/>
            <person name="Ruckert C."/>
        </authorList>
    </citation>
    <scope>NUCLEOTIDE SEQUENCE</scope>
    <source>
        <strain evidence="2">JCM 30078</strain>
    </source>
</reference>
<sequence length="472" mass="51689">MSVDHSAGCAPERAAGNPLLALLMRLHFYVGVFVGPFLFIAAASGIVYVLSPQMEPWLYSKALYSEARGPSLPLSRQVEIAEAFLDHKGTLIAVRPSPQTGVTTRVQFAESGLRPSESRAIFVDPVSGEVRGDHVVYGTSGVLPARGLIDQFHRGLLLGDFGRLYSELAASWLWIAALGGVVLWLTKRRRARAEPKAGQGMRRWHARLGLVLLLGLLFFSATGLTWSQYAGGNIGVLRQFYGWSTPSVATALNGAMDMPAGEHAEHMGHHMAGMTGDAPTDTKPFDAVLAAARQSGIDASLLEIRPARSADKAWTVTEIDRRWPSQVDAVAVDPHTLRVVDQVRFEDYPLAAKLTRWGIDLHMGVLFGFWNQVVLALFALGLAVMVVWGYLMWWRRRPIAYGYQGPLRTFLALGVGMRLWVLTTFLVLGICLPVLGASLVLFVLIDGVVNGVRHREHGWSQPGSPPQEEKVV</sequence>
<keyword evidence="1" id="KW-0472">Membrane</keyword>